<dbReference type="Proteomes" id="UP001165122">
    <property type="component" value="Unassembled WGS sequence"/>
</dbReference>
<keyword evidence="3" id="KW-1185">Reference proteome</keyword>
<protein>
    <submittedName>
        <fullName evidence="2">Uncharacterized protein</fullName>
    </submittedName>
</protein>
<gene>
    <name evidence="2" type="ORF">TrLO_g8202</name>
</gene>
<feature type="compositionally biased region" description="Polar residues" evidence="1">
    <location>
        <begin position="10"/>
        <end position="23"/>
    </location>
</feature>
<comment type="caution">
    <text evidence="2">The sequence shown here is derived from an EMBL/GenBank/DDBJ whole genome shotgun (WGS) entry which is preliminary data.</text>
</comment>
<name>A0A9W6ZAK4_9STRA</name>
<dbReference type="EMBL" id="BRXW01000358">
    <property type="protein sequence ID" value="GMH47603.1"/>
    <property type="molecule type" value="Genomic_DNA"/>
</dbReference>
<feature type="compositionally biased region" description="Basic and acidic residues" evidence="1">
    <location>
        <begin position="166"/>
        <end position="212"/>
    </location>
</feature>
<feature type="region of interest" description="Disordered" evidence="1">
    <location>
        <begin position="147"/>
        <end position="237"/>
    </location>
</feature>
<feature type="compositionally biased region" description="Basic and acidic residues" evidence="1">
    <location>
        <begin position="81"/>
        <end position="97"/>
    </location>
</feature>
<evidence type="ECO:0000313" key="3">
    <source>
        <dbReference type="Proteomes" id="UP001165122"/>
    </source>
</evidence>
<proteinExistence type="predicted"/>
<reference evidence="3" key="1">
    <citation type="journal article" date="2023" name="Commun. Biol.">
        <title>Genome analysis of Parmales, the sister group of diatoms, reveals the evolutionary specialization of diatoms from phago-mixotrophs to photoautotrophs.</title>
        <authorList>
            <person name="Ban H."/>
            <person name="Sato S."/>
            <person name="Yoshikawa S."/>
            <person name="Yamada K."/>
            <person name="Nakamura Y."/>
            <person name="Ichinomiya M."/>
            <person name="Sato N."/>
            <person name="Blanc-Mathieu R."/>
            <person name="Endo H."/>
            <person name="Kuwata A."/>
            <person name="Ogata H."/>
        </authorList>
    </citation>
    <scope>NUCLEOTIDE SEQUENCE [LARGE SCALE GENOMIC DNA]</scope>
    <source>
        <strain evidence="3">NIES 3700</strain>
    </source>
</reference>
<evidence type="ECO:0000256" key="1">
    <source>
        <dbReference type="SAM" id="MobiDB-lite"/>
    </source>
</evidence>
<sequence>MKLFGKKKSNSTNDATTTESSIFSDVVPSVEKKKQKIEDGETDGVPKESSLNAILGDDDLLKIPLEELTSKQRRLLRRKLARGDDGGDAKPVTKVEPESQPMVDQETTVQETEVKPFPTTAQTPSSAKKDSSISLKALDSNAKAKLLKKLSRKGGVNAPIYKTPKKVKDLSHLPPDERKRREDQRKKQAEAKERREGGEKGEHAHPLNSERRRANKRKPSEAMRIANAKKKRADEMTKDKKEYMKGGFEIRKGLKGRGDGGGRGGGRGDFGGRESDCEHGIWPLSLRYLSWLTSADDFNDYFRNEFDGNERSYIRWKKSFDVLEIGTGGLGPNLLLEQQVLRITNSEDLVKLRALEKLCSPEFCDDPLLPTAVDRRNVKIGSASKIERLEACEALGVACHRSGDQADAKK</sequence>
<dbReference type="AlphaFoldDB" id="A0A9W6ZAK4"/>
<feature type="region of interest" description="Disordered" evidence="1">
    <location>
        <begin position="78"/>
        <end position="135"/>
    </location>
</feature>
<evidence type="ECO:0000313" key="2">
    <source>
        <dbReference type="EMBL" id="GMH47603.1"/>
    </source>
</evidence>
<accession>A0A9W6ZAK4</accession>
<feature type="compositionally biased region" description="Basic and acidic residues" evidence="1">
    <location>
        <begin position="30"/>
        <end position="39"/>
    </location>
</feature>
<feature type="region of interest" description="Disordered" evidence="1">
    <location>
        <begin position="1"/>
        <end position="51"/>
    </location>
</feature>
<dbReference type="OrthoDB" id="496827at2759"/>
<organism evidence="2 3">
    <name type="scientific">Triparma laevis f. longispina</name>
    <dbReference type="NCBI Taxonomy" id="1714387"/>
    <lineage>
        <taxon>Eukaryota</taxon>
        <taxon>Sar</taxon>
        <taxon>Stramenopiles</taxon>
        <taxon>Ochrophyta</taxon>
        <taxon>Bolidophyceae</taxon>
        <taxon>Parmales</taxon>
        <taxon>Triparmaceae</taxon>
        <taxon>Triparma</taxon>
    </lineage>
</organism>